<keyword evidence="2" id="KW-0732">Signal</keyword>
<dbReference type="RefSeq" id="XP_003142576.2">
    <property type="nucleotide sequence ID" value="XM_003142528.2"/>
</dbReference>
<sequence>MHPLGFIIFVSFMMASIAEILKCNDILTRRAIEKRGRQINLKCLENKKQLEKCNNRTAVDSAWMDFEQINANYFTTLDSCKEGKRKKRHFELTSHFLDFRHDNLGLNHDLKRKLDGNRVKRNVHGTSDDKNNPEVENDYSGDFRRFKRNECLKDSEKEKTRLLEKFAKSCKPDTTYDRGKMSKSCKDNLDKLSKARYRAYSNYVGYFRLCYGSIS</sequence>
<dbReference type="KEGG" id="loa:LOAG_06994"/>
<organism evidence="3">
    <name type="scientific">Loa loa</name>
    <name type="common">Eye worm</name>
    <name type="synonym">Filaria loa</name>
    <dbReference type="NCBI Taxonomy" id="7209"/>
    <lineage>
        <taxon>Eukaryota</taxon>
        <taxon>Metazoa</taxon>
        <taxon>Ecdysozoa</taxon>
        <taxon>Nematoda</taxon>
        <taxon>Chromadorea</taxon>
        <taxon>Rhabditida</taxon>
        <taxon>Spirurina</taxon>
        <taxon>Spiruromorpha</taxon>
        <taxon>Filarioidea</taxon>
        <taxon>Onchocercidae</taxon>
        <taxon>Loa</taxon>
    </lineage>
</organism>
<dbReference type="GeneID" id="9944412"/>
<proteinExistence type="predicted"/>
<feature type="signal peptide" evidence="2">
    <location>
        <begin position="1"/>
        <end position="18"/>
    </location>
</feature>
<reference evidence="3" key="1">
    <citation type="submission" date="2012-04" db="EMBL/GenBank/DDBJ databases">
        <title>The Genome Sequence of Loa loa.</title>
        <authorList>
            <consortium name="The Broad Institute Genome Sequencing Platform"/>
            <consortium name="Broad Institute Genome Sequencing Center for Infectious Disease"/>
            <person name="Nutman T.B."/>
            <person name="Fink D.L."/>
            <person name="Russ C."/>
            <person name="Young S."/>
            <person name="Zeng Q."/>
            <person name="Gargeya S."/>
            <person name="Alvarado L."/>
            <person name="Berlin A."/>
            <person name="Chapman S.B."/>
            <person name="Chen Z."/>
            <person name="Freedman E."/>
            <person name="Gellesch M."/>
            <person name="Goldberg J."/>
            <person name="Griggs A."/>
            <person name="Gujja S."/>
            <person name="Heilman E.R."/>
            <person name="Heiman D."/>
            <person name="Howarth C."/>
            <person name="Mehta T."/>
            <person name="Neiman D."/>
            <person name="Pearson M."/>
            <person name="Roberts A."/>
            <person name="Saif S."/>
            <person name="Shea T."/>
            <person name="Shenoy N."/>
            <person name="Sisk P."/>
            <person name="Stolte C."/>
            <person name="Sykes S."/>
            <person name="White J."/>
            <person name="Yandava C."/>
            <person name="Haas B."/>
            <person name="Henn M.R."/>
            <person name="Nusbaum C."/>
            <person name="Birren B."/>
        </authorList>
    </citation>
    <scope>NUCLEOTIDE SEQUENCE [LARGE SCALE GENOMIC DNA]</scope>
</reference>
<feature type="chain" id="PRO_5010301883" evidence="2">
    <location>
        <begin position="19"/>
        <end position="215"/>
    </location>
</feature>
<dbReference type="CTD" id="9944412"/>
<name>A0A1S0TWP3_LOALO</name>
<accession>A0A1S0TWP3</accession>
<feature type="region of interest" description="Disordered" evidence="1">
    <location>
        <begin position="117"/>
        <end position="139"/>
    </location>
</feature>
<evidence type="ECO:0000256" key="2">
    <source>
        <dbReference type="SAM" id="SignalP"/>
    </source>
</evidence>
<evidence type="ECO:0000256" key="1">
    <source>
        <dbReference type="SAM" id="MobiDB-lite"/>
    </source>
</evidence>
<dbReference type="AlphaFoldDB" id="A0A1S0TWP3"/>
<dbReference type="InParanoid" id="A0A1S0TWP3"/>
<dbReference type="OMA" id="RQINLKC"/>
<protein>
    <submittedName>
        <fullName evidence="3">Uncharacterized protein</fullName>
    </submittedName>
</protein>
<dbReference type="EMBL" id="JH712087">
    <property type="protein sequence ID" value="EFO21493.2"/>
    <property type="molecule type" value="Genomic_DNA"/>
</dbReference>
<gene>
    <name evidence="3" type="ORF">LOAG_06994</name>
</gene>
<dbReference type="OrthoDB" id="5792659at2759"/>
<evidence type="ECO:0000313" key="3">
    <source>
        <dbReference type="EMBL" id="EFO21493.2"/>
    </source>
</evidence>